<dbReference type="PANTHER" id="PTHR44688:SF16">
    <property type="entry name" value="DNA-BINDING TRANSCRIPTIONAL ACTIVATOR DEVR_DOSR"/>
    <property type="match status" value="1"/>
</dbReference>
<evidence type="ECO:0000256" key="4">
    <source>
        <dbReference type="SAM" id="Phobius"/>
    </source>
</evidence>
<feature type="transmembrane region" description="Helical" evidence="4">
    <location>
        <begin position="100"/>
        <end position="123"/>
    </location>
</feature>
<dbReference type="RefSeq" id="WP_138852923.1">
    <property type="nucleotide sequence ID" value="NZ_CP040710.1"/>
</dbReference>
<proteinExistence type="predicted"/>
<dbReference type="InterPro" id="IPR036388">
    <property type="entry name" value="WH-like_DNA-bd_sf"/>
</dbReference>
<dbReference type="CDD" id="cd06170">
    <property type="entry name" value="LuxR_C_like"/>
    <property type="match status" value="1"/>
</dbReference>
<gene>
    <name evidence="6" type="ORF">FGM00_10845</name>
</gene>
<evidence type="ECO:0000313" key="6">
    <source>
        <dbReference type="EMBL" id="QCX00578.1"/>
    </source>
</evidence>
<dbReference type="PRINTS" id="PR00038">
    <property type="entry name" value="HTHLUXR"/>
</dbReference>
<accession>A0A5B7SU88</accession>
<feature type="domain" description="HTH luxR-type" evidence="5">
    <location>
        <begin position="239"/>
        <end position="302"/>
    </location>
</feature>
<dbReference type="OrthoDB" id="1254222at2"/>
<keyword evidence="2" id="KW-0238">DNA-binding</keyword>
<organism evidence="6 7">
    <name type="scientific">Aggregatimonas sangjinii</name>
    <dbReference type="NCBI Taxonomy" id="2583587"/>
    <lineage>
        <taxon>Bacteria</taxon>
        <taxon>Pseudomonadati</taxon>
        <taxon>Bacteroidota</taxon>
        <taxon>Flavobacteriia</taxon>
        <taxon>Flavobacteriales</taxon>
        <taxon>Flavobacteriaceae</taxon>
        <taxon>Aggregatimonas</taxon>
    </lineage>
</organism>
<dbReference type="Proteomes" id="UP000310017">
    <property type="component" value="Chromosome"/>
</dbReference>
<feature type="transmembrane region" description="Helical" evidence="4">
    <location>
        <begin position="129"/>
        <end position="149"/>
    </location>
</feature>
<keyword evidence="4" id="KW-0812">Transmembrane</keyword>
<keyword evidence="1" id="KW-0805">Transcription regulation</keyword>
<keyword evidence="3" id="KW-0804">Transcription</keyword>
<dbReference type="PANTHER" id="PTHR44688">
    <property type="entry name" value="DNA-BINDING TRANSCRIPTIONAL ACTIVATOR DEVR_DOSR"/>
    <property type="match status" value="1"/>
</dbReference>
<feature type="transmembrane region" description="Helical" evidence="4">
    <location>
        <begin position="70"/>
        <end position="88"/>
    </location>
</feature>
<evidence type="ECO:0000313" key="7">
    <source>
        <dbReference type="Proteomes" id="UP000310017"/>
    </source>
</evidence>
<dbReference type="KEGG" id="asag:FGM00_10845"/>
<evidence type="ECO:0000256" key="3">
    <source>
        <dbReference type="ARBA" id="ARBA00023163"/>
    </source>
</evidence>
<dbReference type="SMART" id="SM00421">
    <property type="entry name" value="HTH_LUXR"/>
    <property type="match status" value="1"/>
</dbReference>
<dbReference type="AlphaFoldDB" id="A0A5B7SU88"/>
<evidence type="ECO:0000259" key="5">
    <source>
        <dbReference type="PROSITE" id="PS50043"/>
    </source>
</evidence>
<dbReference type="SUPFAM" id="SSF46894">
    <property type="entry name" value="C-terminal effector domain of the bipartite response regulators"/>
    <property type="match status" value="1"/>
</dbReference>
<dbReference type="GO" id="GO:0003677">
    <property type="term" value="F:DNA binding"/>
    <property type="evidence" value="ECO:0007669"/>
    <property type="project" value="UniProtKB-KW"/>
</dbReference>
<feature type="transmembrane region" description="Helical" evidence="4">
    <location>
        <begin position="192"/>
        <end position="214"/>
    </location>
</feature>
<evidence type="ECO:0000256" key="1">
    <source>
        <dbReference type="ARBA" id="ARBA00023015"/>
    </source>
</evidence>
<feature type="transmembrane region" description="Helical" evidence="4">
    <location>
        <begin position="169"/>
        <end position="186"/>
    </location>
</feature>
<feature type="transmembrane region" description="Helical" evidence="4">
    <location>
        <begin position="6"/>
        <end position="26"/>
    </location>
</feature>
<dbReference type="InterPro" id="IPR016032">
    <property type="entry name" value="Sig_transdc_resp-reg_C-effctor"/>
</dbReference>
<sequence>MFGTSIHWTTFFLLLVDTFILIFVFIKSSNLRHSNLNGYLILAGLFVLYNLTGGFLPFEGFPGPFILQYVITYGVAMVTGVYLFYYIYKQYDIQVLGQLLTIKNLAIYGALCFLGLFLIPYFITDSLNIARIFFAIPLSIICLYFLFAFYMRISKQKNPSSFGLRRNRLSVLSVSCMALLPLLTVIGDNQWLTFPIVNTSFFLISAIEVDRYIYLLEHRDKMSKVFNAYKKSGKQGLAPTLISKGLTRREIEIALSIFDRKSYKEIGDEFFIAERTVSKHASNIFKKTGVKNKIEFLNRFGE</sequence>
<dbReference type="EMBL" id="CP040710">
    <property type="protein sequence ID" value="QCX00578.1"/>
    <property type="molecule type" value="Genomic_DNA"/>
</dbReference>
<dbReference type="InterPro" id="IPR000792">
    <property type="entry name" value="Tscrpt_reg_LuxR_C"/>
</dbReference>
<dbReference type="GO" id="GO:0006355">
    <property type="term" value="P:regulation of DNA-templated transcription"/>
    <property type="evidence" value="ECO:0007669"/>
    <property type="project" value="InterPro"/>
</dbReference>
<feature type="transmembrane region" description="Helical" evidence="4">
    <location>
        <begin position="38"/>
        <end position="58"/>
    </location>
</feature>
<keyword evidence="7" id="KW-1185">Reference proteome</keyword>
<reference evidence="6 7" key="1">
    <citation type="submission" date="2019-05" db="EMBL/GenBank/DDBJ databases">
        <title>Genome sequencing of F202Z8.</title>
        <authorList>
            <person name="Kwon Y.M."/>
        </authorList>
    </citation>
    <scope>NUCLEOTIDE SEQUENCE [LARGE SCALE GENOMIC DNA]</scope>
    <source>
        <strain evidence="6 7">F202Z8</strain>
    </source>
</reference>
<keyword evidence="4" id="KW-1133">Transmembrane helix</keyword>
<protein>
    <submittedName>
        <fullName evidence="6">Helix-turn-helix transcriptional regulator</fullName>
    </submittedName>
</protein>
<dbReference type="Gene3D" id="1.10.10.10">
    <property type="entry name" value="Winged helix-like DNA-binding domain superfamily/Winged helix DNA-binding domain"/>
    <property type="match status" value="1"/>
</dbReference>
<dbReference type="PROSITE" id="PS50043">
    <property type="entry name" value="HTH_LUXR_2"/>
    <property type="match status" value="1"/>
</dbReference>
<dbReference type="Pfam" id="PF00196">
    <property type="entry name" value="GerE"/>
    <property type="match status" value="1"/>
</dbReference>
<name>A0A5B7SU88_9FLAO</name>
<keyword evidence="4" id="KW-0472">Membrane</keyword>
<evidence type="ECO:0000256" key="2">
    <source>
        <dbReference type="ARBA" id="ARBA00023125"/>
    </source>
</evidence>